<evidence type="ECO:0000313" key="2">
    <source>
        <dbReference type="EMBL" id="KAJ9643843.1"/>
    </source>
</evidence>
<dbReference type="SUPFAM" id="SSF53474">
    <property type="entry name" value="alpha/beta-Hydrolases"/>
    <property type="match status" value="1"/>
</dbReference>
<dbReference type="AlphaFoldDB" id="A0AA39D1V9"/>
<dbReference type="Proteomes" id="UP001172681">
    <property type="component" value="Unassembled WGS sequence"/>
</dbReference>
<dbReference type="Pfam" id="PF00561">
    <property type="entry name" value="Abhydrolase_1"/>
    <property type="match status" value="1"/>
</dbReference>
<dbReference type="Gene3D" id="3.40.50.1820">
    <property type="entry name" value="alpha/beta hydrolase"/>
    <property type="match status" value="1"/>
</dbReference>
<protein>
    <recommendedName>
        <fullName evidence="1">AB hydrolase-1 domain-containing protein</fullName>
    </recommendedName>
</protein>
<dbReference type="EMBL" id="JAPDRN010000007">
    <property type="protein sequence ID" value="KAJ9643843.1"/>
    <property type="molecule type" value="Genomic_DNA"/>
</dbReference>
<proteinExistence type="predicted"/>
<name>A0AA39D1V9_9EURO</name>
<dbReference type="InterPro" id="IPR029058">
    <property type="entry name" value="AB_hydrolase_fold"/>
</dbReference>
<keyword evidence="3" id="KW-1185">Reference proteome</keyword>
<evidence type="ECO:0000313" key="3">
    <source>
        <dbReference type="Proteomes" id="UP001172681"/>
    </source>
</evidence>
<sequence>MASGMGTKSALDFLNITAAYVVGHDFGSGISAALATMHPSLVRRLVVTEFAIPGFGFEAAHDPAPYWDHYANWQLAFFSIPEAATFFISGREKQMLEWFFFHGSYSGPTSFPENIVNRYTSLISKPGFLRAMVGPYDLQAIAAAASFFQGTLGRQPLSMSTLAMGGEASFGASTRSFWANVTTDLDVDVVPKAGHWIADENPTWVAPRV</sequence>
<gene>
    <name evidence="2" type="ORF">H2204_001988</name>
</gene>
<feature type="domain" description="AB hydrolase-1" evidence="1">
    <location>
        <begin position="11"/>
        <end position="74"/>
    </location>
</feature>
<organism evidence="2 3">
    <name type="scientific">Knufia peltigerae</name>
    <dbReference type="NCBI Taxonomy" id="1002370"/>
    <lineage>
        <taxon>Eukaryota</taxon>
        <taxon>Fungi</taxon>
        <taxon>Dikarya</taxon>
        <taxon>Ascomycota</taxon>
        <taxon>Pezizomycotina</taxon>
        <taxon>Eurotiomycetes</taxon>
        <taxon>Chaetothyriomycetidae</taxon>
        <taxon>Chaetothyriales</taxon>
        <taxon>Trichomeriaceae</taxon>
        <taxon>Knufia</taxon>
    </lineage>
</organism>
<comment type="caution">
    <text evidence="2">The sequence shown here is derived from an EMBL/GenBank/DDBJ whole genome shotgun (WGS) entry which is preliminary data.</text>
</comment>
<reference evidence="2" key="1">
    <citation type="submission" date="2022-10" db="EMBL/GenBank/DDBJ databases">
        <title>Culturing micro-colonial fungi from biological soil crusts in the Mojave desert and describing Neophaeococcomyces mojavensis, and introducing the new genera and species Taxawa tesnikishii.</title>
        <authorList>
            <person name="Kurbessoian T."/>
            <person name="Stajich J.E."/>
        </authorList>
    </citation>
    <scope>NUCLEOTIDE SEQUENCE</scope>
    <source>
        <strain evidence="2">TK_35</strain>
    </source>
</reference>
<accession>A0AA39D1V9</accession>
<evidence type="ECO:0000259" key="1">
    <source>
        <dbReference type="Pfam" id="PF00561"/>
    </source>
</evidence>
<dbReference type="InterPro" id="IPR000073">
    <property type="entry name" value="AB_hydrolase_1"/>
</dbReference>